<dbReference type="PANTHER" id="PTHR30486">
    <property type="entry name" value="TWITCHING MOTILITY PROTEIN PILT"/>
    <property type="match status" value="1"/>
</dbReference>
<dbReference type="AlphaFoldDB" id="A0A7W4K348"/>
<dbReference type="EMBL" id="JABEQP010000021">
    <property type="protein sequence ID" value="MBB2199516.1"/>
    <property type="molecule type" value="Genomic_DNA"/>
</dbReference>
<dbReference type="RefSeq" id="WP_183010448.1">
    <property type="nucleotide sequence ID" value="NZ_JABEQP010000021.1"/>
</dbReference>
<dbReference type="InterPro" id="IPR027417">
    <property type="entry name" value="P-loop_NTPase"/>
</dbReference>
<evidence type="ECO:0000259" key="2">
    <source>
        <dbReference type="Pfam" id="PF00437"/>
    </source>
</evidence>
<dbReference type="InterPro" id="IPR050921">
    <property type="entry name" value="T4SS_GSP_E_ATPase"/>
</dbReference>
<dbReference type="InterPro" id="IPR001482">
    <property type="entry name" value="T2SS/T4SS_dom"/>
</dbReference>
<reference evidence="3 4" key="1">
    <citation type="submission" date="2020-04" db="EMBL/GenBank/DDBJ databases">
        <title>Description of novel Gluconacetobacter.</title>
        <authorList>
            <person name="Sombolestani A."/>
        </authorList>
    </citation>
    <scope>NUCLEOTIDE SEQUENCE [LARGE SCALE GENOMIC DNA]</scope>
    <source>
        <strain evidence="3 4">LMG 22058</strain>
    </source>
</reference>
<sequence length="373" mass="41611">MSEDEYWPEDGCHLRSGNLDRFLVWCAKQEASRVEIQTEMPVTIRVHGRNRRVTRDASLPLDVEDAVTHVFRSATGVAELRKGTPLDLSHTIRLDRHSRRYSFRLNAIGTQVGSETGISMTFRPLADIPRPLSEQDVEPALMEALAGDRGMYLICGATGSGKTTLMGGVNRARLEDAAIHCDIIEGSQPLELLYDLVERRNSTITQCQVPRDVATFGEFIRAAMRREPTDIVVGECRDSDTMASAIQAAISGHRLTTSLHTFDCQSTIRRVAALCPGDQRDNLTISFVENLRLLVTQRLLPSTDGKRTPIREFLPVGRAIRNTLLDAPRDQWPRLTREAVHNHGQTFEQAIKKAFQAGRISETVAAAAMQQEQ</sequence>
<evidence type="ECO:0000313" key="4">
    <source>
        <dbReference type="Proteomes" id="UP000530320"/>
    </source>
</evidence>
<dbReference type="SUPFAM" id="SSF52540">
    <property type="entry name" value="P-loop containing nucleoside triphosphate hydrolases"/>
    <property type="match status" value="1"/>
</dbReference>
<comment type="similarity">
    <text evidence="1">Belongs to the GSP E family.</text>
</comment>
<dbReference type="Pfam" id="PF00437">
    <property type="entry name" value="T2SSE"/>
    <property type="match status" value="1"/>
</dbReference>
<organism evidence="3 4">
    <name type="scientific">Gluconacetobacter dulcium</name>
    <dbReference type="NCBI Taxonomy" id="2729096"/>
    <lineage>
        <taxon>Bacteria</taxon>
        <taxon>Pseudomonadati</taxon>
        <taxon>Pseudomonadota</taxon>
        <taxon>Alphaproteobacteria</taxon>
        <taxon>Acetobacterales</taxon>
        <taxon>Acetobacteraceae</taxon>
        <taxon>Gluconacetobacter</taxon>
    </lineage>
</organism>
<dbReference type="Gene3D" id="3.30.450.90">
    <property type="match status" value="1"/>
</dbReference>
<dbReference type="Proteomes" id="UP000530320">
    <property type="component" value="Unassembled WGS sequence"/>
</dbReference>
<evidence type="ECO:0000313" key="3">
    <source>
        <dbReference type="EMBL" id="MBB2199516.1"/>
    </source>
</evidence>
<name>A0A7W4K348_9PROT</name>
<feature type="domain" description="Bacterial type II secretion system protein E" evidence="2">
    <location>
        <begin position="29"/>
        <end position="302"/>
    </location>
</feature>
<dbReference type="Gene3D" id="3.40.50.300">
    <property type="entry name" value="P-loop containing nucleotide triphosphate hydrolases"/>
    <property type="match status" value="1"/>
</dbReference>
<accession>A0A7W4K348</accession>
<protein>
    <submittedName>
        <fullName evidence="3">Flp pilus assembly complex ATPase component TadA</fullName>
    </submittedName>
</protein>
<dbReference type="PANTHER" id="PTHR30486:SF6">
    <property type="entry name" value="TYPE IV PILUS RETRACTATION ATPASE PILT"/>
    <property type="match status" value="1"/>
</dbReference>
<evidence type="ECO:0000256" key="1">
    <source>
        <dbReference type="ARBA" id="ARBA00006611"/>
    </source>
</evidence>
<dbReference type="GO" id="GO:0016887">
    <property type="term" value="F:ATP hydrolysis activity"/>
    <property type="evidence" value="ECO:0007669"/>
    <property type="project" value="InterPro"/>
</dbReference>
<comment type="caution">
    <text evidence="3">The sequence shown here is derived from an EMBL/GenBank/DDBJ whole genome shotgun (WGS) entry which is preliminary data.</text>
</comment>
<gene>
    <name evidence="3" type="primary">tadA</name>
    <name evidence="3" type="ORF">HLH44_19105</name>
</gene>
<proteinExistence type="inferred from homology"/>